<proteinExistence type="predicted"/>
<dbReference type="RefSeq" id="WP_206207688.1">
    <property type="nucleotide sequence ID" value="NZ_NPMS01000004.1"/>
</dbReference>
<gene>
    <name evidence="1" type="ORF">CIL03_09425</name>
</gene>
<reference evidence="1 2" key="1">
    <citation type="submission" date="2017-08" db="EMBL/GenBank/DDBJ databases">
        <title>Virgibacillus indicus sp. nov. and Virgibacillus profoundi sp. nov, two moderately halophilic bacteria isolated from marine sediment by using the Microfluidic Streak Plate.</title>
        <authorList>
            <person name="Xu B."/>
            <person name="Hu B."/>
            <person name="Wang J."/>
            <person name="Zhu Y."/>
            <person name="Huang L."/>
            <person name="Du W."/>
            <person name="Huang Y."/>
        </authorList>
    </citation>
    <scope>NUCLEOTIDE SEQUENCE [LARGE SCALE GENOMIC DNA]</scope>
    <source>
        <strain evidence="1 2">IO3-P2-C2</strain>
    </source>
</reference>
<protein>
    <submittedName>
        <fullName evidence="1">Uncharacterized protein</fullName>
    </submittedName>
</protein>
<sequence>ELTPINSINCLSFSEVLPSEFLKEKTVHVFPDILVVLFSFQGANFNVASFLRPDKYITQVKTLSIINFILHLFESTTFYRGQLLYHFYLHSVNIPFTFYQHKQTFF</sequence>
<accession>A0A265N9J3</accession>
<dbReference type="AlphaFoldDB" id="A0A265N9J3"/>
<keyword evidence="2" id="KW-1185">Reference proteome</keyword>
<comment type="caution">
    <text evidence="1">The sequence shown here is derived from an EMBL/GenBank/DDBJ whole genome shotgun (WGS) entry which is preliminary data.</text>
</comment>
<evidence type="ECO:0000313" key="1">
    <source>
        <dbReference type="EMBL" id="OZU88517.1"/>
    </source>
</evidence>
<evidence type="ECO:0000313" key="2">
    <source>
        <dbReference type="Proteomes" id="UP000216498"/>
    </source>
</evidence>
<name>A0A265N9J3_9BACI</name>
<feature type="non-terminal residue" evidence="1">
    <location>
        <position position="1"/>
    </location>
</feature>
<dbReference type="EMBL" id="NPMS01000004">
    <property type="protein sequence ID" value="OZU88517.1"/>
    <property type="molecule type" value="Genomic_DNA"/>
</dbReference>
<organism evidence="1 2">
    <name type="scientific">Virgibacillus indicus</name>
    <dbReference type="NCBI Taxonomy" id="2024554"/>
    <lineage>
        <taxon>Bacteria</taxon>
        <taxon>Bacillati</taxon>
        <taxon>Bacillota</taxon>
        <taxon>Bacilli</taxon>
        <taxon>Bacillales</taxon>
        <taxon>Bacillaceae</taxon>
        <taxon>Virgibacillus</taxon>
    </lineage>
</organism>
<dbReference type="Proteomes" id="UP000216498">
    <property type="component" value="Unassembled WGS sequence"/>
</dbReference>